<dbReference type="InParanoid" id="A0A1V8S9Y1"/>
<reference evidence="2" key="1">
    <citation type="submission" date="2017-03" db="EMBL/GenBank/DDBJ databases">
        <title>Genomes of endolithic fungi from Antarctica.</title>
        <authorList>
            <person name="Coleine C."/>
            <person name="Masonjones S."/>
            <person name="Stajich J.E."/>
        </authorList>
    </citation>
    <scope>NUCLEOTIDE SEQUENCE [LARGE SCALE GENOMIC DNA]</scope>
    <source>
        <strain evidence="2">CCFEE 5527</strain>
    </source>
</reference>
<gene>
    <name evidence="1" type="ORF">B0A48_17908</name>
</gene>
<comment type="caution">
    <text evidence="1">The sequence shown here is derived from an EMBL/GenBank/DDBJ whole genome shotgun (WGS) entry which is preliminary data.</text>
</comment>
<dbReference type="Proteomes" id="UP000192596">
    <property type="component" value="Unassembled WGS sequence"/>
</dbReference>
<name>A0A1V8S9Y1_9PEZI</name>
<sequence>MVRAPPETLPSGLNGHAIACSAQMPFEDLHPEIREKIYAYAFSESATDIAIGKENISAQRLSSLNKGKVCRGDTALFLINRLVYSETKHPLYDNREFVFASMQDFNRWIPHTAGNVQFIQHLTIGRSTPGLLRQCYELLQRATSLKSFQEVAKPYFVGDGVSREEGKRRVDLVTFGIGSSQKSVLNDDETFLKELTVDHQATCHKWFKIWVEEYRDD</sequence>
<evidence type="ECO:0000313" key="1">
    <source>
        <dbReference type="EMBL" id="OQN95965.1"/>
    </source>
</evidence>
<dbReference type="AlphaFoldDB" id="A0A1V8S9Y1"/>
<dbReference type="OrthoDB" id="5272396at2759"/>
<keyword evidence="2" id="KW-1185">Reference proteome</keyword>
<organism evidence="1 2">
    <name type="scientific">Cryoendolithus antarcticus</name>
    <dbReference type="NCBI Taxonomy" id="1507870"/>
    <lineage>
        <taxon>Eukaryota</taxon>
        <taxon>Fungi</taxon>
        <taxon>Dikarya</taxon>
        <taxon>Ascomycota</taxon>
        <taxon>Pezizomycotina</taxon>
        <taxon>Dothideomycetes</taxon>
        <taxon>Dothideomycetidae</taxon>
        <taxon>Cladosporiales</taxon>
        <taxon>Cladosporiaceae</taxon>
        <taxon>Cryoendolithus</taxon>
    </lineage>
</organism>
<protein>
    <submittedName>
        <fullName evidence="1">Uncharacterized protein</fullName>
    </submittedName>
</protein>
<dbReference type="EMBL" id="NAJO01000075">
    <property type="protein sequence ID" value="OQN95965.1"/>
    <property type="molecule type" value="Genomic_DNA"/>
</dbReference>
<evidence type="ECO:0000313" key="2">
    <source>
        <dbReference type="Proteomes" id="UP000192596"/>
    </source>
</evidence>
<accession>A0A1V8S9Y1</accession>
<proteinExistence type="predicted"/>